<evidence type="ECO:0000313" key="3">
    <source>
        <dbReference type="Proteomes" id="UP000799444"/>
    </source>
</evidence>
<comment type="caution">
    <text evidence="2">The sequence shown here is derived from an EMBL/GenBank/DDBJ whole genome shotgun (WGS) entry which is preliminary data.</text>
</comment>
<proteinExistence type="predicted"/>
<dbReference type="Proteomes" id="UP000799444">
    <property type="component" value="Unassembled WGS sequence"/>
</dbReference>
<sequence>MGNCTYPEFDGDFLEYAPTYCKWIPLSVRLQAARFIEQEADATREQSEFHPKRWRKWLKENHGIEASSRGENSADHHHDADNGGEDKVDEVAVQGGNSTDEVENTGSDGKDGTLGHGNSSPLVEDAGRRRWY</sequence>
<accession>A0A9P4R7E2</accession>
<feature type="compositionally biased region" description="Basic and acidic residues" evidence="1">
    <location>
        <begin position="72"/>
        <end position="90"/>
    </location>
</feature>
<reference evidence="2" key="1">
    <citation type="journal article" date="2020" name="Stud. Mycol.">
        <title>101 Dothideomycetes genomes: a test case for predicting lifestyles and emergence of pathogens.</title>
        <authorList>
            <person name="Haridas S."/>
            <person name="Albert R."/>
            <person name="Binder M."/>
            <person name="Bloem J."/>
            <person name="Labutti K."/>
            <person name="Salamov A."/>
            <person name="Andreopoulos B."/>
            <person name="Baker S."/>
            <person name="Barry K."/>
            <person name="Bills G."/>
            <person name="Bluhm B."/>
            <person name="Cannon C."/>
            <person name="Castanera R."/>
            <person name="Culley D."/>
            <person name="Daum C."/>
            <person name="Ezra D."/>
            <person name="Gonzalez J."/>
            <person name="Henrissat B."/>
            <person name="Kuo A."/>
            <person name="Liang C."/>
            <person name="Lipzen A."/>
            <person name="Lutzoni F."/>
            <person name="Magnuson J."/>
            <person name="Mondo S."/>
            <person name="Nolan M."/>
            <person name="Ohm R."/>
            <person name="Pangilinan J."/>
            <person name="Park H.-J."/>
            <person name="Ramirez L."/>
            <person name="Alfaro M."/>
            <person name="Sun H."/>
            <person name="Tritt A."/>
            <person name="Yoshinaga Y."/>
            <person name="Zwiers L.-H."/>
            <person name="Turgeon B."/>
            <person name="Goodwin S."/>
            <person name="Spatafora J."/>
            <person name="Crous P."/>
            <person name="Grigoriev I."/>
        </authorList>
    </citation>
    <scope>NUCLEOTIDE SEQUENCE</scope>
    <source>
        <strain evidence="2">CBS 125425</strain>
    </source>
</reference>
<organism evidence="2 3">
    <name type="scientific">Polyplosphaeria fusca</name>
    <dbReference type="NCBI Taxonomy" id="682080"/>
    <lineage>
        <taxon>Eukaryota</taxon>
        <taxon>Fungi</taxon>
        <taxon>Dikarya</taxon>
        <taxon>Ascomycota</taxon>
        <taxon>Pezizomycotina</taxon>
        <taxon>Dothideomycetes</taxon>
        <taxon>Pleosporomycetidae</taxon>
        <taxon>Pleosporales</taxon>
        <taxon>Tetraplosphaeriaceae</taxon>
        <taxon>Polyplosphaeria</taxon>
    </lineage>
</organism>
<name>A0A9P4R7E2_9PLEO</name>
<dbReference type="AlphaFoldDB" id="A0A9P4R7E2"/>
<dbReference type="EMBL" id="ML996101">
    <property type="protein sequence ID" value="KAF2740274.1"/>
    <property type="molecule type" value="Genomic_DNA"/>
</dbReference>
<keyword evidence="3" id="KW-1185">Reference proteome</keyword>
<evidence type="ECO:0000256" key="1">
    <source>
        <dbReference type="SAM" id="MobiDB-lite"/>
    </source>
</evidence>
<gene>
    <name evidence="2" type="ORF">EJ04DRAFT_559283</name>
</gene>
<evidence type="ECO:0000313" key="2">
    <source>
        <dbReference type="EMBL" id="KAF2740274.1"/>
    </source>
</evidence>
<feature type="compositionally biased region" description="Polar residues" evidence="1">
    <location>
        <begin position="95"/>
        <end position="107"/>
    </location>
</feature>
<feature type="region of interest" description="Disordered" evidence="1">
    <location>
        <begin position="65"/>
        <end position="132"/>
    </location>
</feature>
<protein>
    <submittedName>
        <fullName evidence="2">Uncharacterized protein</fullName>
    </submittedName>
</protein>